<feature type="compositionally biased region" description="Polar residues" evidence="1">
    <location>
        <begin position="251"/>
        <end position="277"/>
    </location>
</feature>
<feature type="compositionally biased region" description="Basic residues" evidence="1">
    <location>
        <begin position="53"/>
        <end position="67"/>
    </location>
</feature>
<dbReference type="HOGENOM" id="CLU_469248_0_0_1"/>
<sequence length="581" mass="62025">MFCFVEMECGSELREDEASYQVSGPSSLPLPQRPKPEEQEDSILLSLEETSQQKKKKKRNRKRKKKPLNPEDENSLGLSSLESTASDCHVGKDLQPVAKECRKDTPPPVVDTNGNGVSEKSGSDKSGVGASEKAQNGGLCPTESTKRDGEGSSASSKDQNANKGDSGSGILGHSVAQENGIPQRGLPESKGVAFSTQQHLSPATPQREQLGVGREQSTPLKVMEKDGPSTAADAVGQGLDVERDGIPAATGTGQSAPTEGCGSQTRPGGGPSQSSENTGKDPACRKKGETASTKGQGDGFHQCSEQKKPKLDVGAGDVAESKTVEQSLKSKQVPEEGASNEQNAETKEQLQQKAVSEDNRQPARDAEREVCNASTETRVEHAEVQNGSSGESKQERNAGTGPASESQSMIDDDDDGFQTVLSKRKEKEKKKNKRAEQQNLPPVRNDSTPKETPKAKVEHAEVQTSGNSSARQPENLGGAGPASGSRTVTADQDGGGLQRGNEENKTTKDKQNATQKQTQSQPLPRMKDSSQIKASDRLTICFHAVLSKDFKLKPDRDKVVIRFGLILGDWQTDAVEVHIIG</sequence>
<organism evidence="2 3">
    <name type="scientific">Latimeria chalumnae</name>
    <name type="common">Coelacanth</name>
    <dbReference type="NCBI Taxonomy" id="7897"/>
    <lineage>
        <taxon>Eukaryota</taxon>
        <taxon>Metazoa</taxon>
        <taxon>Chordata</taxon>
        <taxon>Craniata</taxon>
        <taxon>Vertebrata</taxon>
        <taxon>Euteleostomi</taxon>
        <taxon>Coelacanthiformes</taxon>
        <taxon>Coelacanthidae</taxon>
        <taxon>Latimeria</taxon>
    </lineage>
</organism>
<feature type="compositionally biased region" description="Basic and acidic residues" evidence="1">
    <location>
        <begin position="447"/>
        <end position="461"/>
    </location>
</feature>
<dbReference type="AlphaFoldDB" id="H3BC76"/>
<dbReference type="OMA" id="CFVEMEC"/>
<feature type="compositionally biased region" description="Basic and acidic residues" evidence="1">
    <location>
        <begin position="278"/>
        <end position="289"/>
    </location>
</feature>
<dbReference type="Proteomes" id="UP000008672">
    <property type="component" value="Unassembled WGS sequence"/>
</dbReference>
<dbReference type="Ensembl" id="ENSLACT00000019635.1">
    <property type="protein sequence ID" value="ENSLACP00000019497.1"/>
    <property type="gene ID" value="ENSLACG00000017145.1"/>
</dbReference>
<evidence type="ECO:0000256" key="1">
    <source>
        <dbReference type="SAM" id="MobiDB-lite"/>
    </source>
</evidence>
<feature type="compositionally biased region" description="Polar residues" evidence="1">
    <location>
        <begin position="194"/>
        <end position="207"/>
    </location>
</feature>
<reference evidence="3" key="1">
    <citation type="submission" date="2011-08" db="EMBL/GenBank/DDBJ databases">
        <title>The draft genome of Latimeria chalumnae.</title>
        <authorList>
            <person name="Di Palma F."/>
            <person name="Alfoldi J."/>
            <person name="Johnson J."/>
            <person name="Berlin A."/>
            <person name="Gnerre S."/>
            <person name="Jaffe D."/>
            <person name="MacCallum I."/>
            <person name="Young S."/>
            <person name="Walker B.J."/>
            <person name="Lander E."/>
            <person name="Lindblad-Toh K."/>
        </authorList>
    </citation>
    <scope>NUCLEOTIDE SEQUENCE [LARGE SCALE GENOMIC DNA]</scope>
    <source>
        <strain evidence="3">Wild caught</strain>
    </source>
</reference>
<feature type="compositionally biased region" description="Polar residues" evidence="1">
    <location>
        <begin position="512"/>
        <end position="522"/>
    </location>
</feature>
<dbReference type="EMBL" id="AFYH01011370">
    <property type="status" value="NOT_ANNOTATED_CDS"/>
    <property type="molecule type" value="Genomic_DNA"/>
</dbReference>
<dbReference type="EMBL" id="AFYH01011369">
    <property type="status" value="NOT_ANNOTATED_CDS"/>
    <property type="molecule type" value="Genomic_DNA"/>
</dbReference>
<reference evidence="2" key="2">
    <citation type="submission" date="2025-08" db="UniProtKB">
        <authorList>
            <consortium name="Ensembl"/>
        </authorList>
    </citation>
    <scope>IDENTIFICATION</scope>
</reference>
<feature type="compositionally biased region" description="Basic residues" evidence="1">
    <location>
        <begin position="422"/>
        <end position="433"/>
    </location>
</feature>
<feature type="compositionally biased region" description="Polar residues" evidence="1">
    <location>
        <begin position="152"/>
        <end position="165"/>
    </location>
</feature>
<feature type="compositionally biased region" description="Polar residues" evidence="1">
    <location>
        <begin position="76"/>
        <end position="86"/>
    </location>
</feature>
<evidence type="ECO:0000313" key="3">
    <source>
        <dbReference type="Proteomes" id="UP000008672"/>
    </source>
</evidence>
<name>H3BC76_LATCH</name>
<keyword evidence="3" id="KW-1185">Reference proteome</keyword>
<evidence type="ECO:0000313" key="2">
    <source>
        <dbReference type="Ensembl" id="ENSLACP00000019497.1"/>
    </source>
</evidence>
<dbReference type="EMBL" id="AFYH01011368">
    <property type="status" value="NOT_ANNOTATED_CDS"/>
    <property type="molecule type" value="Genomic_DNA"/>
</dbReference>
<feature type="compositionally biased region" description="Basic and acidic residues" evidence="1">
    <location>
        <begin position="344"/>
        <end position="370"/>
    </location>
</feature>
<dbReference type="Bgee" id="ENSLACG00000017145">
    <property type="expression patterns" value="Expressed in muscle tissue and 4 other cell types or tissues"/>
</dbReference>
<feature type="compositionally biased region" description="Basic and acidic residues" evidence="1">
    <location>
        <begin position="500"/>
        <end position="511"/>
    </location>
</feature>
<feature type="region of interest" description="Disordered" evidence="1">
    <location>
        <begin position="14"/>
        <end position="531"/>
    </location>
</feature>
<dbReference type="InParanoid" id="H3BC76"/>
<reference evidence="2" key="3">
    <citation type="submission" date="2025-09" db="UniProtKB">
        <authorList>
            <consortium name="Ensembl"/>
        </authorList>
    </citation>
    <scope>IDENTIFICATION</scope>
</reference>
<accession>H3BC76</accession>
<proteinExistence type="predicted"/>
<protein>
    <submittedName>
        <fullName evidence="2">Uncharacterized protein</fullName>
    </submittedName>
</protein>
<feature type="compositionally biased region" description="Polar residues" evidence="1">
    <location>
        <begin position="462"/>
        <end position="472"/>
    </location>
</feature>